<gene>
    <name evidence="1" type="ORF">FHR82_005077</name>
</gene>
<keyword evidence="2" id="KW-1185">Reference proteome</keyword>
<dbReference type="Gene3D" id="1.10.10.10">
    <property type="entry name" value="Winged helix-like DNA-binding domain superfamily/Winged helix DNA-binding domain"/>
    <property type="match status" value="1"/>
</dbReference>
<accession>A0A7W7Q8W8</accession>
<dbReference type="AlphaFoldDB" id="A0A7W7Q8W8"/>
<protein>
    <submittedName>
        <fullName evidence="1">DNA-binding MarR family transcriptional regulator</fullName>
    </submittedName>
</protein>
<evidence type="ECO:0000313" key="1">
    <source>
        <dbReference type="EMBL" id="MBB4908824.1"/>
    </source>
</evidence>
<reference evidence="1 2" key="1">
    <citation type="submission" date="2020-08" db="EMBL/GenBank/DDBJ databases">
        <title>Genomic Encyclopedia of Type Strains, Phase III (KMG-III): the genomes of soil and plant-associated and newly described type strains.</title>
        <authorList>
            <person name="Whitman W."/>
        </authorList>
    </citation>
    <scope>NUCLEOTIDE SEQUENCE [LARGE SCALE GENOMIC DNA]</scope>
    <source>
        <strain evidence="1 2">CECT 8960</strain>
    </source>
</reference>
<sequence length="82" mass="8944">MAAADLIVRGEPGLVTRTSRPADRRATVTTTTAEGRRVAKRIRKAMADLEQRALASLPPNSVEAFRAEFDALTDEPPAAQRR</sequence>
<dbReference type="InterPro" id="IPR036390">
    <property type="entry name" value="WH_DNA-bd_sf"/>
</dbReference>
<dbReference type="InterPro" id="IPR036388">
    <property type="entry name" value="WH-like_DNA-bd_sf"/>
</dbReference>
<organism evidence="1 2">
    <name type="scientific">Actinophytocola algeriensis</name>
    <dbReference type="NCBI Taxonomy" id="1768010"/>
    <lineage>
        <taxon>Bacteria</taxon>
        <taxon>Bacillati</taxon>
        <taxon>Actinomycetota</taxon>
        <taxon>Actinomycetes</taxon>
        <taxon>Pseudonocardiales</taxon>
        <taxon>Pseudonocardiaceae</taxon>
    </lineage>
</organism>
<evidence type="ECO:0000313" key="2">
    <source>
        <dbReference type="Proteomes" id="UP000520767"/>
    </source>
</evidence>
<dbReference type="GO" id="GO:0003677">
    <property type="term" value="F:DNA binding"/>
    <property type="evidence" value="ECO:0007669"/>
    <property type="project" value="UniProtKB-KW"/>
</dbReference>
<dbReference type="Proteomes" id="UP000520767">
    <property type="component" value="Unassembled WGS sequence"/>
</dbReference>
<dbReference type="SUPFAM" id="SSF46785">
    <property type="entry name" value="Winged helix' DNA-binding domain"/>
    <property type="match status" value="1"/>
</dbReference>
<comment type="caution">
    <text evidence="1">The sequence shown here is derived from an EMBL/GenBank/DDBJ whole genome shotgun (WGS) entry which is preliminary data.</text>
</comment>
<name>A0A7W7Q8W8_9PSEU</name>
<proteinExistence type="predicted"/>
<dbReference type="EMBL" id="JACHJQ010000005">
    <property type="protein sequence ID" value="MBB4908824.1"/>
    <property type="molecule type" value="Genomic_DNA"/>
</dbReference>
<dbReference type="RefSeq" id="WP_184812922.1">
    <property type="nucleotide sequence ID" value="NZ_JACHJQ010000005.1"/>
</dbReference>
<keyword evidence="1" id="KW-0238">DNA-binding</keyword>